<feature type="transmembrane region" description="Helical" evidence="1">
    <location>
        <begin position="7"/>
        <end position="26"/>
    </location>
</feature>
<accession>A0A7G8PRV6</accession>
<dbReference type="RefSeq" id="WP_186990504.1">
    <property type="nucleotide sequence ID" value="NZ_CP052909.1"/>
</dbReference>
<organism evidence="2 3">
    <name type="scientific">Constantimarinum furrinae</name>
    <dbReference type="NCBI Taxonomy" id="2562285"/>
    <lineage>
        <taxon>Bacteria</taxon>
        <taxon>Pseudomonadati</taxon>
        <taxon>Bacteroidota</taxon>
        <taxon>Flavobacteriia</taxon>
        <taxon>Flavobacteriales</taxon>
        <taxon>Flavobacteriaceae</taxon>
        <taxon>Altibacter/Constantimarinum group</taxon>
        <taxon>Constantimarinum</taxon>
    </lineage>
</organism>
<dbReference type="Proteomes" id="UP000515514">
    <property type="component" value="Chromosome"/>
</dbReference>
<sequence>MKSTKLFLLYAITIVVIIFAVVWSSYMHDWMLARPDGGADVIRVDLFVLYPLVITLVALSLYSLIRKPKD</sequence>
<keyword evidence="1" id="KW-0472">Membrane</keyword>
<evidence type="ECO:0000313" key="2">
    <source>
        <dbReference type="EMBL" id="QNJ97072.1"/>
    </source>
</evidence>
<feature type="transmembrane region" description="Helical" evidence="1">
    <location>
        <begin position="46"/>
        <end position="65"/>
    </location>
</feature>
<dbReference type="AlphaFoldDB" id="A0A7G8PRV6"/>
<dbReference type="KEGG" id="alti:ALE3EI_0490"/>
<evidence type="ECO:0000313" key="3">
    <source>
        <dbReference type="Proteomes" id="UP000515514"/>
    </source>
</evidence>
<gene>
    <name evidence="2" type="ORF">ALE3EI_0490</name>
</gene>
<keyword evidence="1" id="KW-1133">Transmembrane helix</keyword>
<keyword evidence="1" id="KW-0812">Transmembrane</keyword>
<name>A0A7G8PRV6_9FLAO</name>
<keyword evidence="3" id="KW-1185">Reference proteome</keyword>
<dbReference type="EMBL" id="CP052909">
    <property type="protein sequence ID" value="QNJ97072.1"/>
    <property type="molecule type" value="Genomic_DNA"/>
</dbReference>
<evidence type="ECO:0000256" key="1">
    <source>
        <dbReference type="SAM" id="Phobius"/>
    </source>
</evidence>
<proteinExistence type="predicted"/>
<reference evidence="2 3" key="1">
    <citation type="submission" date="2020-04" db="EMBL/GenBank/DDBJ databases">
        <title>Genome sequence of Altibacter aquimarinus strain ALE3EI.</title>
        <authorList>
            <person name="Oh H.-M."/>
            <person name="Jang D."/>
        </authorList>
    </citation>
    <scope>NUCLEOTIDE SEQUENCE [LARGE SCALE GENOMIC DNA]</scope>
    <source>
        <strain evidence="2 3">ALE3EI</strain>
    </source>
</reference>
<protein>
    <submittedName>
        <fullName evidence="2">Uncharacterized protein</fullName>
    </submittedName>
</protein>